<feature type="non-terminal residue" evidence="1">
    <location>
        <position position="1"/>
    </location>
</feature>
<name>A0A6S7J9W3_PARCT</name>
<dbReference type="AlphaFoldDB" id="A0A6S7J9W3"/>
<protein>
    <submittedName>
        <fullName evidence="1">TBC domain-containing kinase</fullName>
    </submittedName>
</protein>
<proteinExistence type="predicted"/>
<dbReference type="InterPro" id="IPR053235">
    <property type="entry name" value="Ser_Thr_kinase"/>
</dbReference>
<dbReference type="Pfam" id="PF00069">
    <property type="entry name" value="Pkinase"/>
    <property type="match status" value="1"/>
</dbReference>
<keyword evidence="2" id="KW-1185">Reference proteome</keyword>
<dbReference type="Proteomes" id="UP001152795">
    <property type="component" value="Unassembled WGS sequence"/>
</dbReference>
<keyword evidence="1" id="KW-0418">Kinase</keyword>
<dbReference type="PANTHER" id="PTHR24361">
    <property type="entry name" value="MITOGEN-ACTIVATED KINASE KINASE KINASE"/>
    <property type="match status" value="1"/>
</dbReference>
<dbReference type="SUPFAM" id="SSF56112">
    <property type="entry name" value="Protein kinase-like (PK-like)"/>
    <property type="match status" value="1"/>
</dbReference>
<evidence type="ECO:0000313" key="2">
    <source>
        <dbReference type="Proteomes" id="UP001152795"/>
    </source>
</evidence>
<dbReference type="InterPro" id="IPR011009">
    <property type="entry name" value="Kinase-like_dom_sf"/>
</dbReference>
<accession>A0A6S7J9W3</accession>
<dbReference type="GO" id="GO:0005524">
    <property type="term" value="F:ATP binding"/>
    <property type="evidence" value="ECO:0007669"/>
    <property type="project" value="InterPro"/>
</dbReference>
<dbReference type="GO" id="GO:0005737">
    <property type="term" value="C:cytoplasm"/>
    <property type="evidence" value="ECO:0007669"/>
    <property type="project" value="TreeGrafter"/>
</dbReference>
<reference evidence="1" key="1">
    <citation type="submission" date="2020-04" db="EMBL/GenBank/DDBJ databases">
        <authorList>
            <person name="Alioto T."/>
            <person name="Alioto T."/>
            <person name="Gomez Garrido J."/>
        </authorList>
    </citation>
    <scope>NUCLEOTIDE SEQUENCE</scope>
    <source>
        <strain evidence="1">A484AB</strain>
    </source>
</reference>
<dbReference type="PANTHER" id="PTHR24361:SF678">
    <property type="entry name" value="SPORULATION-SPECIFIC PROTEIN 1"/>
    <property type="match status" value="1"/>
</dbReference>
<dbReference type="OrthoDB" id="1668230at2759"/>
<organism evidence="1 2">
    <name type="scientific">Paramuricea clavata</name>
    <name type="common">Red gorgonian</name>
    <name type="synonym">Violescent sea-whip</name>
    <dbReference type="NCBI Taxonomy" id="317549"/>
    <lineage>
        <taxon>Eukaryota</taxon>
        <taxon>Metazoa</taxon>
        <taxon>Cnidaria</taxon>
        <taxon>Anthozoa</taxon>
        <taxon>Octocorallia</taxon>
        <taxon>Malacalcyonacea</taxon>
        <taxon>Plexauridae</taxon>
        <taxon>Paramuricea</taxon>
    </lineage>
</organism>
<dbReference type="EMBL" id="CACRXK020015790">
    <property type="protein sequence ID" value="CAB4028876.1"/>
    <property type="molecule type" value="Genomic_DNA"/>
</dbReference>
<keyword evidence="1" id="KW-0808">Transferase</keyword>
<evidence type="ECO:0000313" key="1">
    <source>
        <dbReference type="EMBL" id="CAB4028876.1"/>
    </source>
</evidence>
<feature type="non-terminal residue" evidence="1">
    <location>
        <position position="347"/>
    </location>
</feature>
<gene>
    <name evidence="1" type="ORF">PACLA_8A082105</name>
</gene>
<dbReference type="GO" id="GO:0004674">
    <property type="term" value="F:protein serine/threonine kinase activity"/>
    <property type="evidence" value="ECO:0007669"/>
    <property type="project" value="TreeGrafter"/>
</dbReference>
<dbReference type="InterPro" id="IPR000719">
    <property type="entry name" value="Prot_kinase_dom"/>
</dbReference>
<dbReference type="Gene3D" id="1.10.510.10">
    <property type="entry name" value="Transferase(Phosphotransferase) domain 1"/>
    <property type="match status" value="1"/>
</dbReference>
<comment type="caution">
    <text evidence="1">The sequence shown here is derived from an EMBL/GenBank/DDBJ whole genome shotgun (WGS) entry which is preliminary data.</text>
</comment>
<dbReference type="PROSITE" id="PS50011">
    <property type="entry name" value="PROTEIN_KINASE_DOM"/>
    <property type="match status" value="1"/>
</dbReference>
<sequence length="347" mass="39533">SPRYLAPEILLRGPQYSLLSGASSSKADVWSLGIVLTELVLGELIWSNLTKKSDIKQILGKMLALFMKEKETGENPFCFLLREHGAVGKLEDISPDLRSFIECCLTIKHSKRKNPVELVEHQLFLNCRRTEKVEDSIDIFPAVFRSGELELPVDSSKETTSGDDLLQERPIREIYHLWTLAGGDVFAELKKHDLIKTFPPVCNMPNVILHGGDTLGVAKDRNLLLDDSVVCLSLERVREQLSHVEPTAYYPLLVEKDPCAFESSEMKSLPVVIRERDVEYQFRRIVIFQRLLEGYPYTRDKIIKEARVDIPPLLRDKIWAALLNVTGNVPVNYDNIDKESFTPTDRQ</sequence>